<sequence>MVNQLNAFVTAVNNLTGESTSKELVEFCKKWLDEAADKISAADIDRGFSQLQLPKHTLGHICLLLARLPKLKLESDYIEYVTRVNDAIFTYNDTQIAWAPEIYCRLFQNIADVLISKSLPLHGIKLLRDAILKFTRNSTEHLTNIHASLFCLCLKSRHFTEALPFFQLNVIDLFKSGTSLSSLENAGKSPSASNVPDSGEDKFPAPCQKAVLDAKPMLLFFYYGGMILCALEKYEDALLFLEHGICLPAVRISAIVLEAFKKYILISLILGRTKPVAQLPSYKSSLIQRCAVPLSTRYMNLSSLVERVSNERGDVAAAVVIFLTENRNVFEKDRNVGLVKQLIIRTKENAIKRLGNVFISLHLNEVSRFSFIMNINETEAIARRICYRDKYPLQYDQKTQTFRFDTTTDSDDSDQKDQSSVYQQQVENALCEMIKLSKLIKNFDDVVRVNPTYVSKNRAMSAGLFPEDEGFHATGAFSASPPHS</sequence>
<name>A0AAD4R854_9BILA</name>
<comment type="caution">
    <text evidence="3">The sequence shown here is derived from an EMBL/GenBank/DDBJ whole genome shotgun (WGS) entry which is preliminary data.</text>
</comment>
<accession>A0AAD4R854</accession>
<protein>
    <submittedName>
        <fullName evidence="3">COP9 signalosome complex subunit 3</fullName>
    </submittedName>
</protein>
<keyword evidence="4" id="KW-1185">Reference proteome</keyword>
<dbReference type="PANTHER" id="PTHR10758:SF1">
    <property type="entry name" value="COP9 SIGNALOSOME COMPLEX SUBUNIT 3"/>
    <property type="match status" value="1"/>
</dbReference>
<gene>
    <name evidence="3" type="ORF">DdX_03617</name>
</gene>
<feature type="domain" description="COP9 signalosome complex subunit 3 N-terminal helical repeats" evidence="2">
    <location>
        <begin position="21"/>
        <end position="287"/>
    </location>
</feature>
<reference evidence="3" key="1">
    <citation type="submission" date="2022-01" db="EMBL/GenBank/DDBJ databases">
        <title>Genome Sequence Resource for Two Populations of Ditylenchus destructor, the Migratory Endoparasitic Phytonematode.</title>
        <authorList>
            <person name="Zhang H."/>
            <person name="Lin R."/>
            <person name="Xie B."/>
        </authorList>
    </citation>
    <scope>NUCLEOTIDE SEQUENCE</scope>
    <source>
        <strain evidence="3">BazhouSP</strain>
    </source>
</reference>
<evidence type="ECO:0000256" key="1">
    <source>
        <dbReference type="ARBA" id="ARBA00022490"/>
    </source>
</evidence>
<dbReference type="Proteomes" id="UP001201812">
    <property type="component" value="Unassembled WGS sequence"/>
</dbReference>
<evidence type="ECO:0000259" key="2">
    <source>
        <dbReference type="Pfam" id="PF22788"/>
    </source>
</evidence>
<dbReference type="Pfam" id="PF22788">
    <property type="entry name" value="COP9_hel_rpt"/>
    <property type="match status" value="1"/>
</dbReference>
<dbReference type="EMBL" id="JAKKPZ010000003">
    <property type="protein sequence ID" value="KAI1723457.1"/>
    <property type="molecule type" value="Genomic_DNA"/>
</dbReference>
<evidence type="ECO:0000313" key="3">
    <source>
        <dbReference type="EMBL" id="KAI1723457.1"/>
    </source>
</evidence>
<evidence type="ECO:0000313" key="4">
    <source>
        <dbReference type="Proteomes" id="UP001201812"/>
    </source>
</evidence>
<dbReference type="PANTHER" id="PTHR10758">
    <property type="entry name" value="26S PROTEASOME NON-ATPASE REGULATORY SUBUNIT 3/COP9 SIGNALOSOME COMPLEX SUBUNIT 3"/>
    <property type="match status" value="1"/>
</dbReference>
<dbReference type="GO" id="GO:0008180">
    <property type="term" value="C:COP9 signalosome"/>
    <property type="evidence" value="ECO:0007669"/>
    <property type="project" value="TreeGrafter"/>
</dbReference>
<proteinExistence type="predicted"/>
<dbReference type="AlphaFoldDB" id="A0AAD4R854"/>
<dbReference type="InterPro" id="IPR055089">
    <property type="entry name" value="COP9_N"/>
</dbReference>
<dbReference type="GO" id="GO:0006511">
    <property type="term" value="P:ubiquitin-dependent protein catabolic process"/>
    <property type="evidence" value="ECO:0007669"/>
    <property type="project" value="TreeGrafter"/>
</dbReference>
<organism evidence="3 4">
    <name type="scientific">Ditylenchus destructor</name>
    <dbReference type="NCBI Taxonomy" id="166010"/>
    <lineage>
        <taxon>Eukaryota</taxon>
        <taxon>Metazoa</taxon>
        <taxon>Ecdysozoa</taxon>
        <taxon>Nematoda</taxon>
        <taxon>Chromadorea</taxon>
        <taxon>Rhabditida</taxon>
        <taxon>Tylenchina</taxon>
        <taxon>Tylenchomorpha</taxon>
        <taxon>Sphaerularioidea</taxon>
        <taxon>Anguinidae</taxon>
        <taxon>Anguininae</taxon>
        <taxon>Ditylenchus</taxon>
    </lineage>
</organism>
<dbReference type="InterPro" id="IPR050756">
    <property type="entry name" value="CSN3"/>
</dbReference>
<keyword evidence="1" id="KW-0963">Cytoplasm</keyword>